<dbReference type="RefSeq" id="WP_179980492.1">
    <property type="nucleotide sequence ID" value="NZ_LT608333.1"/>
</dbReference>
<protein>
    <submittedName>
        <fullName evidence="4">Heat shock protein Hsp20</fullName>
    </submittedName>
</protein>
<evidence type="ECO:0000259" key="3">
    <source>
        <dbReference type="PROSITE" id="PS01031"/>
    </source>
</evidence>
<accession>A0A212L685</accession>
<evidence type="ECO:0000256" key="2">
    <source>
        <dbReference type="RuleBase" id="RU003616"/>
    </source>
</evidence>
<dbReference type="InterPro" id="IPR002068">
    <property type="entry name" value="A-crystallin/Hsp20_dom"/>
</dbReference>
<reference evidence="4" key="1">
    <citation type="submission" date="2016-08" db="EMBL/GenBank/DDBJ databases">
        <authorList>
            <person name="Seilhamer J.J."/>
        </authorList>
    </citation>
    <scope>NUCLEOTIDE SEQUENCE</scope>
    <source>
        <strain evidence="4">86-1</strain>
    </source>
</reference>
<feature type="domain" description="SHSP" evidence="3">
    <location>
        <begin position="58"/>
        <end position="172"/>
    </location>
</feature>
<dbReference type="PROSITE" id="PS01031">
    <property type="entry name" value="SHSP"/>
    <property type="match status" value="1"/>
</dbReference>
<name>A0A212L685_9BACT</name>
<proteinExistence type="inferred from homology"/>
<dbReference type="Gene3D" id="2.60.40.790">
    <property type="match status" value="1"/>
</dbReference>
<dbReference type="AlphaFoldDB" id="A0A212L685"/>
<comment type="similarity">
    <text evidence="1 2">Belongs to the small heat shock protein (HSP20) family.</text>
</comment>
<keyword evidence="4" id="KW-0346">Stress response</keyword>
<dbReference type="PANTHER" id="PTHR11527">
    <property type="entry name" value="HEAT-SHOCK PROTEIN 20 FAMILY MEMBER"/>
    <property type="match status" value="1"/>
</dbReference>
<dbReference type="CDD" id="cd06464">
    <property type="entry name" value="ACD_sHsps-like"/>
    <property type="match status" value="1"/>
</dbReference>
<gene>
    <name evidence="4" type="ORF">KL86DES1_21013</name>
</gene>
<organism evidence="4">
    <name type="scientific">uncultured Desulfovibrio sp</name>
    <dbReference type="NCBI Taxonomy" id="167968"/>
    <lineage>
        <taxon>Bacteria</taxon>
        <taxon>Pseudomonadati</taxon>
        <taxon>Thermodesulfobacteriota</taxon>
        <taxon>Desulfovibrionia</taxon>
        <taxon>Desulfovibrionales</taxon>
        <taxon>Desulfovibrionaceae</taxon>
        <taxon>Desulfovibrio</taxon>
        <taxon>environmental samples</taxon>
    </lineage>
</organism>
<dbReference type="Pfam" id="PF00011">
    <property type="entry name" value="HSP20"/>
    <property type="match status" value="1"/>
</dbReference>
<evidence type="ECO:0000313" key="4">
    <source>
        <dbReference type="EMBL" id="SCM73071.1"/>
    </source>
</evidence>
<sequence length="172" mass="19662">MRNNLRLIPSRWFVPREALRQREGTGHKIDDIDRFFQGLFQGMLTPWDSMRGDWQRPKEDEALMPSMDMTGDEKAYVLNVELPGVEPENVDVSVKDRELVISGEKKRETTEENENCCVAERVFGSFRRILGLPEDVDINGISASHKNGVLRITIPRKAEALPEVKKIEIAKA</sequence>
<dbReference type="EMBL" id="FMJC01000002">
    <property type="protein sequence ID" value="SCM73071.1"/>
    <property type="molecule type" value="Genomic_DNA"/>
</dbReference>
<evidence type="ECO:0000256" key="1">
    <source>
        <dbReference type="PROSITE-ProRule" id="PRU00285"/>
    </source>
</evidence>
<dbReference type="InterPro" id="IPR031107">
    <property type="entry name" value="Small_HSP"/>
</dbReference>
<dbReference type="InterPro" id="IPR008978">
    <property type="entry name" value="HSP20-like_chaperone"/>
</dbReference>
<dbReference type="SUPFAM" id="SSF49764">
    <property type="entry name" value="HSP20-like chaperones"/>
    <property type="match status" value="1"/>
</dbReference>